<comment type="caution">
    <text evidence="2">The sequence shown here is derived from an EMBL/GenBank/DDBJ whole genome shotgun (WGS) entry which is preliminary data.</text>
</comment>
<evidence type="ECO:0008006" key="4">
    <source>
        <dbReference type="Google" id="ProtNLM"/>
    </source>
</evidence>
<evidence type="ECO:0000313" key="2">
    <source>
        <dbReference type="EMBL" id="GCA94313.1"/>
    </source>
</evidence>
<organism evidence="2 3">
    <name type="scientific">Microcystis aeruginosa 11-30S32</name>
    <dbReference type="NCBI Taxonomy" id="2358142"/>
    <lineage>
        <taxon>Bacteria</taxon>
        <taxon>Bacillati</taxon>
        <taxon>Cyanobacteriota</taxon>
        <taxon>Cyanophyceae</taxon>
        <taxon>Oscillatoriophycideae</taxon>
        <taxon>Chroococcales</taxon>
        <taxon>Microcystaceae</taxon>
        <taxon>Microcystis</taxon>
    </lineage>
</organism>
<dbReference type="EMBL" id="BHVU01000190">
    <property type="protein sequence ID" value="GCA94313.1"/>
    <property type="molecule type" value="Genomic_DNA"/>
</dbReference>
<name>A0A510PLJ0_MICAE</name>
<sequence>MSRSKLHPFKGSDSCPICGETDGDCRYSTDGELVLCHSHIDFDPQHPDWHYVQASKKGPWGVFRIRKNEVFDRTEWEAKKLQRERDRLERQKEHAKNSLPIPDRDKALRKLSKTLGLSRRHRQALLDRGLSESQIETGLFFSIYPNDDVPPGIPPNLPGVNNGKIAAGGVGIACLAFDSEGRAIGYQIRLENVTDSKYRWAKGLTSSHLADGELPITVIPNGKDNGQVWLSEGILKPFVAAHKHGLNAIGAAGGYFSGAANQIKNAIGPYRQLILCPDAGDINNPQVMLRWSKEIKFLESLGKSVLVAFWGQKTKDDDDIDEIGNLESIEFITPSQFLEMGKSDPLPFWEKVKRLVARDRKKNRKPLPSPLPTKREAKIYDRSNRLNEWASGKYILDTSPTGSGKSYDAGTLNPDKLGVNDIFYITNDPRNVSTPTLKDWPILEGRHAGLYCNPLGEIRTRKRKDSLDRFQEKGLRANCARPFTHAALANQNISHGIESATICQGCQFLELCRSGKGDYDYLNKRAIALESKRLIAHPASLPNPKSYDPENGFDYGNTTLIFEESELSCNTTKIVKVSVKDITASIAALAKKDNDLFLSLRPLLDAVEKLLSEKQPNRYGIDGKTLREKLLGLIPSDIDLIKLKEALTPDLSFLDPFSENGQDIAEMPASVRKAFAESDRNLAEKAENQALKQWIPELINALQGKGYLSLNHGVLSVSFVDSRFLAIINEAAKIIFLSATESLENLESRTGLKIDLISTGGDIPENINFIQVSDLGRNGINRGNQQKRMVKAILDHYRENDPDNTAVIRFQSHCKEDDDQTSLKHFVNSQGTNLIAGVTRLIIDGLPCPNLESLRHDYAVSTGLNPYGEDFDRYTRHRILSIIKQEIGRLRANLYPDRIFEVVLLTDYDFSGLIPPNQIKQVKAHEITPDAESVKERTNRLIGEAANRLWETGEKVTERAIATVTGMARTTINRCRAFLDEILATFTISNPNSNCGQAENLTQTELDLINDATDYLAASSDDSLLTEFEALLEVFDRNQWAALWGFIPIPIRDKLLNQLLAIAT</sequence>
<reference evidence="2 3" key="1">
    <citation type="journal article" date="2019" name="Appl. Environ. Microbiol.">
        <title>Co-occurrence of broad and narrow host-range viruses infecting the toxic bloom-forming cyanobacterium Microcystis aeruginosa.</title>
        <authorList>
            <person name="Morimoto D."/>
            <person name="Tominaga K."/>
            <person name="Nishimura Y."/>
            <person name="Yoshida N."/>
            <person name="Kimura S."/>
            <person name="Sako Y."/>
            <person name="Yoshida T."/>
        </authorList>
    </citation>
    <scope>NUCLEOTIDE SEQUENCE [LARGE SCALE GENOMIC DNA]</scope>
    <source>
        <strain evidence="2 3">11-30S32</strain>
    </source>
</reference>
<feature type="region of interest" description="Disordered" evidence="1">
    <location>
        <begin position="82"/>
        <end position="103"/>
    </location>
</feature>
<evidence type="ECO:0000313" key="3">
    <source>
        <dbReference type="Proteomes" id="UP000321223"/>
    </source>
</evidence>
<gene>
    <name evidence="2" type="ORF">MAE30S32_29650</name>
</gene>
<proteinExistence type="predicted"/>
<accession>A0A510PLJ0</accession>
<protein>
    <recommendedName>
        <fullName evidence="4">DUF3854 domain-containing protein</fullName>
    </recommendedName>
</protein>
<dbReference type="RefSeq" id="WP_147071779.1">
    <property type="nucleotide sequence ID" value="NZ_BHVU01000190.1"/>
</dbReference>
<dbReference type="AlphaFoldDB" id="A0A510PLJ0"/>
<dbReference type="Proteomes" id="UP000321223">
    <property type="component" value="Unassembled WGS sequence"/>
</dbReference>
<evidence type="ECO:0000256" key="1">
    <source>
        <dbReference type="SAM" id="MobiDB-lite"/>
    </source>
</evidence>